<evidence type="ECO:0000256" key="4">
    <source>
        <dbReference type="ARBA" id="ARBA00022679"/>
    </source>
</evidence>
<dbReference type="PANTHER" id="PTHR11254">
    <property type="entry name" value="HECT DOMAIN UBIQUITIN-PROTEIN LIGASE"/>
    <property type="match status" value="1"/>
</dbReference>
<dbReference type="GO" id="GO:0016567">
    <property type="term" value="P:protein ubiquitination"/>
    <property type="evidence" value="ECO:0007669"/>
    <property type="project" value="TreeGrafter"/>
</dbReference>
<evidence type="ECO:0000256" key="7">
    <source>
        <dbReference type="SAM" id="MobiDB-lite"/>
    </source>
</evidence>
<dbReference type="EMBL" id="LSMT01000114">
    <property type="protein sequence ID" value="PFX26970.1"/>
    <property type="molecule type" value="Genomic_DNA"/>
</dbReference>
<evidence type="ECO:0000256" key="5">
    <source>
        <dbReference type="ARBA" id="ARBA00022786"/>
    </source>
</evidence>
<evidence type="ECO:0000259" key="8">
    <source>
        <dbReference type="PROSITE" id="PS50237"/>
    </source>
</evidence>
<comment type="pathway">
    <text evidence="2">Protein modification; protein ubiquitination.</text>
</comment>
<keyword evidence="5 6" id="KW-0833">Ubl conjugation pathway</keyword>
<dbReference type="InterPro" id="IPR035983">
    <property type="entry name" value="Hect_E3_ubiquitin_ligase"/>
</dbReference>
<evidence type="ECO:0000256" key="1">
    <source>
        <dbReference type="ARBA" id="ARBA00000885"/>
    </source>
</evidence>
<dbReference type="Gene3D" id="3.30.2410.10">
    <property type="entry name" value="Hect, E3 ligase catalytic domain"/>
    <property type="match status" value="1"/>
</dbReference>
<dbReference type="OrthoDB" id="512616at2759"/>
<dbReference type="PROSITE" id="PS50237">
    <property type="entry name" value="HECT"/>
    <property type="match status" value="2"/>
</dbReference>
<dbReference type="InterPro" id="IPR000569">
    <property type="entry name" value="HECT_dom"/>
</dbReference>
<evidence type="ECO:0000256" key="2">
    <source>
        <dbReference type="ARBA" id="ARBA00004906"/>
    </source>
</evidence>
<sequence>MSEPGYESSWFVSKDPWVRNDCFENQLIDIVLHKPSWFIQVALEEGNVFRLVQLIRLSEHCRSSLEVGFCVCPGRHEKTITRTFVCIAGRDQLTLPTNREKLLLKENGLGEKKVQIPTNASKEEVKQVLYKAFRPLQNCGGFEMLLCADNSRTKLQVVKYGSCNTDDLRCLGMGRVYIRPIKVDITLGPGDIEDDDEHAEECLLCRESIPLRGMRVHMETCRGETRPGETSGDDLPPAFGERRGEERDNPAELPDQPPGGIEQNSPELPEQPPRATEEASTSHGEAAAKEEEPVPYEEHLSNAIEETLKAMKCEGKTTEIFVSRYRLFDDAMEEILREDPPAIDCSVPLEVIFTGEGAQDYGGPRQEFLGMVMREIRDKLFKEKGGGYIIFEKKEALDRKQYYGAALVFGFSLLQGGPLPNFLADHQLQRIFTKNDLTNLGEAETQFRLGLERFGLVELLHRKPSLLFLFRKTAVLHMTYPKLVKLLDLIFSDEATNRRQREEQTYGLFLNYLKEVSAGRRVDGNISLHSILKFVTGCENEPVLGFQMKPTICFDMNMPSCLPMSNTCISRLTLPIETTTRQNIAASQSSQYCKRVSVTDESAVRRKVSSSSQGKSDQWRQY</sequence>
<keyword evidence="10" id="KW-1185">Reference proteome</keyword>
<keyword evidence="4" id="KW-0808">Transferase</keyword>
<name>A0A2B4SDS3_STYPI</name>
<dbReference type="Pfam" id="PF00632">
    <property type="entry name" value="HECT"/>
    <property type="match status" value="1"/>
</dbReference>
<gene>
    <name evidence="9" type="primary">G2E3</name>
    <name evidence="9" type="ORF">AWC38_SpisGene8362</name>
</gene>
<dbReference type="STRING" id="50429.A0A2B4SDS3"/>
<evidence type="ECO:0000256" key="6">
    <source>
        <dbReference type="PROSITE-ProRule" id="PRU00104"/>
    </source>
</evidence>
<dbReference type="EC" id="2.3.2.26" evidence="3"/>
<reference evidence="10" key="1">
    <citation type="journal article" date="2017" name="bioRxiv">
        <title>Comparative analysis of the genomes of Stylophora pistillata and Acropora digitifera provides evidence for extensive differences between species of corals.</title>
        <authorList>
            <person name="Voolstra C.R."/>
            <person name="Li Y."/>
            <person name="Liew Y.J."/>
            <person name="Baumgarten S."/>
            <person name="Zoccola D."/>
            <person name="Flot J.-F."/>
            <person name="Tambutte S."/>
            <person name="Allemand D."/>
            <person name="Aranda M."/>
        </authorList>
    </citation>
    <scope>NUCLEOTIDE SEQUENCE [LARGE SCALE GENOMIC DNA]</scope>
</reference>
<feature type="domain" description="HECT" evidence="8">
    <location>
        <begin position="339"/>
        <end position="376"/>
    </location>
</feature>
<proteinExistence type="predicted"/>
<dbReference type="InterPro" id="IPR050409">
    <property type="entry name" value="E3_ubiq-protein_ligase"/>
</dbReference>
<feature type="compositionally biased region" description="Basic and acidic residues" evidence="7">
    <location>
        <begin position="286"/>
        <end position="296"/>
    </location>
</feature>
<organism evidence="9 10">
    <name type="scientific">Stylophora pistillata</name>
    <name type="common">Smooth cauliflower coral</name>
    <dbReference type="NCBI Taxonomy" id="50429"/>
    <lineage>
        <taxon>Eukaryota</taxon>
        <taxon>Metazoa</taxon>
        <taxon>Cnidaria</taxon>
        <taxon>Anthozoa</taxon>
        <taxon>Hexacorallia</taxon>
        <taxon>Scleractinia</taxon>
        <taxon>Astrocoeniina</taxon>
        <taxon>Pocilloporidae</taxon>
        <taxon>Stylophora</taxon>
    </lineage>
</organism>
<comment type="caution">
    <text evidence="9">The sequence shown here is derived from an EMBL/GenBank/DDBJ whole genome shotgun (WGS) entry which is preliminary data.</text>
</comment>
<evidence type="ECO:0000256" key="3">
    <source>
        <dbReference type="ARBA" id="ARBA00012485"/>
    </source>
</evidence>
<protein>
    <recommendedName>
        <fullName evidence="3">HECT-type E3 ubiquitin transferase</fullName>
        <ecNumber evidence="3">2.3.2.26</ecNumber>
    </recommendedName>
</protein>
<evidence type="ECO:0000313" key="9">
    <source>
        <dbReference type="EMBL" id="PFX26970.1"/>
    </source>
</evidence>
<evidence type="ECO:0000313" key="10">
    <source>
        <dbReference type="Proteomes" id="UP000225706"/>
    </source>
</evidence>
<dbReference type="AlphaFoldDB" id="A0A2B4SDS3"/>
<comment type="catalytic activity">
    <reaction evidence="1">
        <text>S-ubiquitinyl-[E2 ubiquitin-conjugating enzyme]-L-cysteine + [acceptor protein]-L-lysine = [E2 ubiquitin-conjugating enzyme]-L-cysteine + N(6)-ubiquitinyl-[acceptor protein]-L-lysine.</text>
        <dbReference type="EC" id="2.3.2.26"/>
    </reaction>
</comment>
<feature type="compositionally biased region" description="Basic and acidic residues" evidence="7">
    <location>
        <begin position="240"/>
        <end position="250"/>
    </location>
</feature>
<comment type="caution">
    <text evidence="6">Lacks conserved residue(s) required for the propagation of feature annotation.</text>
</comment>
<feature type="active site" description="Glycyl thioester intermediate" evidence="6">
    <location>
        <position position="568"/>
    </location>
</feature>
<dbReference type="SUPFAM" id="SSF56204">
    <property type="entry name" value="Hect, E3 ligase catalytic domain"/>
    <property type="match status" value="1"/>
</dbReference>
<feature type="domain" description="HECT" evidence="8">
    <location>
        <begin position="531"/>
        <end position="575"/>
    </location>
</feature>
<dbReference type="Proteomes" id="UP000225706">
    <property type="component" value="Unassembled WGS sequence"/>
</dbReference>
<dbReference type="GO" id="GO:0061630">
    <property type="term" value="F:ubiquitin protein ligase activity"/>
    <property type="evidence" value="ECO:0007669"/>
    <property type="project" value="UniProtKB-EC"/>
</dbReference>
<feature type="region of interest" description="Disordered" evidence="7">
    <location>
        <begin position="220"/>
        <end position="296"/>
    </location>
</feature>
<accession>A0A2B4SDS3</accession>
<dbReference type="GO" id="GO:0006511">
    <property type="term" value="P:ubiquitin-dependent protein catabolic process"/>
    <property type="evidence" value="ECO:0007669"/>
    <property type="project" value="TreeGrafter"/>
</dbReference>
<dbReference type="Gene3D" id="3.90.1750.10">
    <property type="entry name" value="Hect, E3 ligase catalytic domains"/>
    <property type="match status" value="1"/>
</dbReference>
<dbReference type="GO" id="GO:0005737">
    <property type="term" value="C:cytoplasm"/>
    <property type="evidence" value="ECO:0007669"/>
    <property type="project" value="TreeGrafter"/>
</dbReference>
<dbReference type="PANTHER" id="PTHR11254:SF444">
    <property type="entry name" value="HECT DOMAIN CONTAINING UBIQUITIN LIGASE"/>
    <property type="match status" value="1"/>
</dbReference>